<evidence type="ECO:0000256" key="8">
    <source>
        <dbReference type="ARBA" id="ARBA00023136"/>
    </source>
</evidence>
<dbReference type="GO" id="GO:0046872">
    <property type="term" value="F:metal ion binding"/>
    <property type="evidence" value="ECO:0007669"/>
    <property type="project" value="UniProtKB-KW"/>
</dbReference>
<feature type="domain" description="Rieske" evidence="13">
    <location>
        <begin position="81"/>
        <end position="177"/>
    </location>
</feature>
<evidence type="ECO:0000256" key="7">
    <source>
        <dbReference type="ARBA" id="ARBA00023014"/>
    </source>
</evidence>
<dbReference type="CDD" id="cd03470">
    <property type="entry name" value="Rieske_cytochrome_bc1"/>
    <property type="match status" value="1"/>
</dbReference>
<proteinExistence type="predicted"/>
<dbReference type="Proteomes" id="UP000243807">
    <property type="component" value="Chromosome"/>
</dbReference>
<keyword evidence="9" id="KW-1015">Disulfide bond</keyword>
<comment type="catalytic activity">
    <reaction evidence="10">
        <text>a quinol + 2 Fe(III)-[cytochrome c](out) = a quinone + 2 Fe(II)-[cytochrome c](out) + 2 H(+)(out)</text>
        <dbReference type="Rhea" id="RHEA:11484"/>
        <dbReference type="Rhea" id="RHEA-COMP:10350"/>
        <dbReference type="Rhea" id="RHEA-COMP:14399"/>
        <dbReference type="ChEBI" id="CHEBI:15378"/>
        <dbReference type="ChEBI" id="CHEBI:24646"/>
        <dbReference type="ChEBI" id="CHEBI:29033"/>
        <dbReference type="ChEBI" id="CHEBI:29034"/>
        <dbReference type="ChEBI" id="CHEBI:132124"/>
        <dbReference type="EC" id="7.1.1.8"/>
    </reaction>
</comment>
<evidence type="ECO:0000256" key="3">
    <source>
        <dbReference type="ARBA" id="ARBA00022714"/>
    </source>
</evidence>
<keyword evidence="5" id="KW-1133">Transmembrane helix</keyword>
<evidence type="ECO:0000256" key="6">
    <source>
        <dbReference type="ARBA" id="ARBA00023004"/>
    </source>
</evidence>
<dbReference type="Gene3D" id="2.102.10.10">
    <property type="entry name" value="Rieske [2Fe-2S] iron-sulphur domain"/>
    <property type="match status" value="1"/>
</dbReference>
<dbReference type="PANTHER" id="PTHR10134">
    <property type="entry name" value="CYTOCHROME B-C1 COMPLEX SUBUNIT RIESKE, MITOCHONDRIAL"/>
    <property type="match status" value="1"/>
</dbReference>
<keyword evidence="8" id="KW-0472">Membrane</keyword>
<organism evidence="14 15">
    <name type="scientific">Acidihalobacter ferrooxydans</name>
    <dbReference type="NCBI Taxonomy" id="1765967"/>
    <lineage>
        <taxon>Bacteria</taxon>
        <taxon>Pseudomonadati</taxon>
        <taxon>Pseudomonadota</taxon>
        <taxon>Gammaproteobacteria</taxon>
        <taxon>Chromatiales</taxon>
        <taxon>Ectothiorhodospiraceae</taxon>
        <taxon>Acidihalobacter</taxon>
    </lineage>
</organism>
<dbReference type="AlphaFoldDB" id="A0A1P8UGC3"/>
<accession>A0A1P8UGC3</accession>
<comment type="subcellular location">
    <subcellularLocation>
        <location evidence="1">Membrane</location>
        <topology evidence="1">Single-pass membrane protein</topology>
    </subcellularLocation>
</comment>
<dbReference type="PRINTS" id="PR00162">
    <property type="entry name" value="RIESKE"/>
</dbReference>
<evidence type="ECO:0000313" key="15">
    <source>
        <dbReference type="Proteomes" id="UP000243807"/>
    </source>
</evidence>
<keyword evidence="15" id="KW-1185">Reference proteome</keyword>
<evidence type="ECO:0000313" key="14">
    <source>
        <dbReference type="EMBL" id="APZ42893.1"/>
    </source>
</evidence>
<name>A0A1P8UGC3_9GAMM</name>
<comment type="cofactor">
    <cofactor evidence="10">
        <name>[2Fe-2S] cluster</name>
        <dbReference type="ChEBI" id="CHEBI:190135"/>
    </cofactor>
    <text evidence="10">Binds 1 [2Fe-2S] cluster per subunit.</text>
</comment>
<dbReference type="OrthoDB" id="9767869at2"/>
<feature type="region of interest" description="Disordered" evidence="12">
    <location>
        <begin position="83"/>
        <end position="103"/>
    </location>
</feature>
<keyword evidence="4" id="KW-0479">Metal-binding</keyword>
<evidence type="ECO:0000256" key="2">
    <source>
        <dbReference type="ARBA" id="ARBA00022692"/>
    </source>
</evidence>
<evidence type="ECO:0000259" key="13">
    <source>
        <dbReference type="PROSITE" id="PS51296"/>
    </source>
</evidence>
<dbReference type="KEGG" id="afy:BW247_07145"/>
<dbReference type="InterPro" id="IPR014349">
    <property type="entry name" value="Rieske_Fe-S_prot"/>
</dbReference>
<dbReference type="GO" id="GO:0016020">
    <property type="term" value="C:membrane"/>
    <property type="evidence" value="ECO:0007669"/>
    <property type="project" value="UniProtKB-SubCell"/>
</dbReference>
<evidence type="ECO:0000256" key="5">
    <source>
        <dbReference type="ARBA" id="ARBA00022989"/>
    </source>
</evidence>
<dbReference type="EC" id="7.1.1.8" evidence="10"/>
<keyword evidence="3" id="KW-0001">2Fe-2S</keyword>
<dbReference type="GO" id="GO:0051537">
    <property type="term" value="F:2 iron, 2 sulfur cluster binding"/>
    <property type="evidence" value="ECO:0007669"/>
    <property type="project" value="UniProtKB-KW"/>
</dbReference>
<dbReference type="InterPro" id="IPR005805">
    <property type="entry name" value="Rieske_Fe-S_prot_C"/>
</dbReference>
<dbReference type="SUPFAM" id="SSF50022">
    <property type="entry name" value="ISP domain"/>
    <property type="match status" value="1"/>
</dbReference>
<dbReference type="InterPro" id="IPR006311">
    <property type="entry name" value="TAT_signal"/>
</dbReference>
<dbReference type="NCBIfam" id="TIGR01416">
    <property type="entry name" value="Rieske_proteo"/>
    <property type="match status" value="1"/>
</dbReference>
<protein>
    <recommendedName>
        <fullName evidence="10">Ubiquinol-cytochrome c reductase iron-sulfur subunit</fullName>
        <ecNumber evidence="10">7.1.1.8</ecNumber>
    </recommendedName>
</protein>
<gene>
    <name evidence="14" type="ORF">BW247_07145</name>
</gene>
<keyword evidence="6" id="KW-0408">Iron</keyword>
<dbReference type="Pfam" id="PF00355">
    <property type="entry name" value="Rieske"/>
    <property type="match status" value="1"/>
</dbReference>
<dbReference type="InterPro" id="IPR017941">
    <property type="entry name" value="Rieske_2Fe-2S"/>
</dbReference>
<keyword evidence="10" id="KW-0249">Electron transport</keyword>
<dbReference type="STRING" id="1765967.BW247_07145"/>
<comment type="subunit">
    <text evidence="11">The main subunits of complex b-c1 are: cytochrome b, cytochrome c1 and the Rieske protein.</text>
</comment>
<evidence type="ECO:0000256" key="11">
    <source>
        <dbReference type="RuleBase" id="RU004497"/>
    </source>
</evidence>
<evidence type="ECO:0000256" key="9">
    <source>
        <dbReference type="ARBA" id="ARBA00023157"/>
    </source>
</evidence>
<dbReference type="PROSITE" id="PS51296">
    <property type="entry name" value="RIESKE"/>
    <property type="match status" value="1"/>
</dbReference>
<dbReference type="PROSITE" id="PS51318">
    <property type="entry name" value="TAT"/>
    <property type="match status" value="1"/>
</dbReference>
<keyword evidence="7" id="KW-0411">Iron-sulfur</keyword>
<evidence type="ECO:0000256" key="10">
    <source>
        <dbReference type="RuleBase" id="RU004494"/>
    </source>
</evidence>
<sequence length="189" mass="21160">MCERFAKETDDERTERRRFLKTASALLGATVAAPMVARAAPQPKVVDISHIPLDGLGTVDFEGKPVVILHRSKQTIATLERDQSGLADPGSHSSQQPKFADNPYRSKVPEWLVMVNICTHAGCHTNYQQRMESGAGGFFCPCHGSRFDAAGRVFRNQPAPWNMEIPEYAIDTQKKQVQLIHADRVRRLY</sequence>
<evidence type="ECO:0000256" key="12">
    <source>
        <dbReference type="SAM" id="MobiDB-lite"/>
    </source>
</evidence>
<keyword evidence="10" id="KW-0813">Transport</keyword>
<dbReference type="RefSeq" id="WP_076836541.1">
    <property type="nucleotide sequence ID" value="NZ_CP019434.1"/>
</dbReference>
<evidence type="ECO:0000256" key="1">
    <source>
        <dbReference type="ARBA" id="ARBA00004167"/>
    </source>
</evidence>
<evidence type="ECO:0000256" key="4">
    <source>
        <dbReference type="ARBA" id="ARBA00022723"/>
    </source>
</evidence>
<dbReference type="EMBL" id="CP019434">
    <property type="protein sequence ID" value="APZ42893.1"/>
    <property type="molecule type" value="Genomic_DNA"/>
</dbReference>
<keyword evidence="2" id="KW-0812">Transmembrane</keyword>
<dbReference type="InterPro" id="IPR006317">
    <property type="entry name" value="Ubiquinol_cyt_c_Rdtase_Fe-S-su"/>
</dbReference>
<comment type="miscellaneous">
    <text evidence="10">The Rieske protein is a high potential 2Fe-2S protein.</text>
</comment>
<dbReference type="InterPro" id="IPR036922">
    <property type="entry name" value="Rieske_2Fe-2S_sf"/>
</dbReference>
<reference evidence="14 15" key="1">
    <citation type="submission" date="2017-01" db="EMBL/GenBank/DDBJ databases">
        <title>Draft sequence of Acidihalobacter ferrooxidans strain DSM 14175 (strain V8).</title>
        <authorList>
            <person name="Khaleque H.N."/>
            <person name="Ramsay J.P."/>
            <person name="Murphy R.J.T."/>
            <person name="Kaksonen A.H."/>
            <person name="Boxall N.J."/>
            <person name="Watkin E.L.J."/>
        </authorList>
    </citation>
    <scope>NUCLEOTIDE SEQUENCE [LARGE SCALE GENOMIC DNA]</scope>
    <source>
        <strain evidence="14 15">V8</strain>
    </source>
</reference>
<dbReference type="GO" id="GO:0008121">
    <property type="term" value="F:quinol-cytochrome-c reductase activity"/>
    <property type="evidence" value="ECO:0007669"/>
    <property type="project" value="UniProtKB-EC"/>
</dbReference>